<proteinExistence type="predicted"/>
<feature type="non-terminal residue" evidence="1">
    <location>
        <position position="81"/>
    </location>
</feature>
<dbReference type="SUPFAM" id="SSF57924">
    <property type="entry name" value="Inhibitor of apoptosis (IAP) repeat"/>
    <property type="match status" value="1"/>
</dbReference>
<name>A0A8S3CSU2_9BILA</name>
<protein>
    <submittedName>
        <fullName evidence="1">Uncharacterized protein</fullName>
    </submittedName>
</protein>
<feature type="non-terminal residue" evidence="1">
    <location>
        <position position="1"/>
    </location>
</feature>
<dbReference type="EMBL" id="CAJOBI010178235">
    <property type="protein sequence ID" value="CAF4915952.1"/>
    <property type="molecule type" value="Genomic_DNA"/>
</dbReference>
<gene>
    <name evidence="1" type="ORF">SMN809_LOCUS52460</name>
</gene>
<evidence type="ECO:0000313" key="2">
    <source>
        <dbReference type="Proteomes" id="UP000676336"/>
    </source>
</evidence>
<accession>A0A8S3CSU2</accession>
<evidence type="ECO:0000313" key="1">
    <source>
        <dbReference type="EMBL" id="CAF4915952.1"/>
    </source>
</evidence>
<sequence>TETDDPSEVHRTRSSTCPYVLSKLIPRNPPSTIILNENSTNNQTLDTSSTLQHPFEQIVSTAPIHPEYSEITQRQQSFTIW</sequence>
<organism evidence="1 2">
    <name type="scientific">Rotaria magnacalcarata</name>
    <dbReference type="NCBI Taxonomy" id="392030"/>
    <lineage>
        <taxon>Eukaryota</taxon>
        <taxon>Metazoa</taxon>
        <taxon>Spiralia</taxon>
        <taxon>Gnathifera</taxon>
        <taxon>Rotifera</taxon>
        <taxon>Eurotatoria</taxon>
        <taxon>Bdelloidea</taxon>
        <taxon>Philodinida</taxon>
        <taxon>Philodinidae</taxon>
        <taxon>Rotaria</taxon>
    </lineage>
</organism>
<reference evidence="1" key="1">
    <citation type="submission" date="2021-02" db="EMBL/GenBank/DDBJ databases">
        <authorList>
            <person name="Nowell W R."/>
        </authorList>
    </citation>
    <scope>NUCLEOTIDE SEQUENCE</scope>
</reference>
<comment type="caution">
    <text evidence="1">The sequence shown here is derived from an EMBL/GenBank/DDBJ whole genome shotgun (WGS) entry which is preliminary data.</text>
</comment>
<dbReference type="Proteomes" id="UP000676336">
    <property type="component" value="Unassembled WGS sequence"/>
</dbReference>
<dbReference type="AlphaFoldDB" id="A0A8S3CSU2"/>